<feature type="region of interest" description="Disordered" evidence="9">
    <location>
        <begin position="260"/>
        <end position="281"/>
    </location>
</feature>
<evidence type="ECO:0000256" key="9">
    <source>
        <dbReference type="SAM" id="MobiDB-lite"/>
    </source>
</evidence>
<name>A0A6P6S1V1_9EIME</name>
<keyword evidence="11" id="KW-1185">Reference proteome</keyword>
<dbReference type="PANTHER" id="PTHR23198:SF6">
    <property type="entry name" value="NUCLEAR PORE COMPLEX PROTEIN NUP98-NUP96"/>
    <property type="match status" value="1"/>
</dbReference>
<organism evidence="11 12">
    <name type="scientific">Cyclospora cayetanensis</name>
    <dbReference type="NCBI Taxonomy" id="88456"/>
    <lineage>
        <taxon>Eukaryota</taxon>
        <taxon>Sar</taxon>
        <taxon>Alveolata</taxon>
        <taxon>Apicomplexa</taxon>
        <taxon>Conoidasida</taxon>
        <taxon>Coccidia</taxon>
        <taxon>Eucoccidiorida</taxon>
        <taxon>Eimeriorina</taxon>
        <taxon>Eimeriidae</taxon>
        <taxon>Cyclospora</taxon>
    </lineage>
</organism>
<dbReference type="GO" id="GO:0034398">
    <property type="term" value="P:telomere tethering at nuclear periphery"/>
    <property type="evidence" value="ECO:0007669"/>
    <property type="project" value="TreeGrafter"/>
</dbReference>
<feature type="compositionally biased region" description="Low complexity" evidence="9">
    <location>
        <begin position="452"/>
        <end position="467"/>
    </location>
</feature>
<feature type="compositionally biased region" description="Low complexity" evidence="9">
    <location>
        <begin position="117"/>
        <end position="128"/>
    </location>
</feature>
<feature type="compositionally biased region" description="Basic and acidic residues" evidence="9">
    <location>
        <begin position="840"/>
        <end position="853"/>
    </location>
</feature>
<keyword evidence="4" id="KW-0509">mRNA transport</keyword>
<dbReference type="OrthoDB" id="448516at2759"/>
<evidence type="ECO:0000259" key="10">
    <source>
        <dbReference type="PROSITE" id="PS51434"/>
    </source>
</evidence>
<protein>
    <submittedName>
        <fullName evidence="12">Nucleoporin NUP145</fullName>
    </submittedName>
</protein>
<dbReference type="PROSITE" id="PS51434">
    <property type="entry name" value="NUP_C"/>
    <property type="match status" value="1"/>
</dbReference>
<feature type="region of interest" description="Disordered" evidence="9">
    <location>
        <begin position="492"/>
        <end position="513"/>
    </location>
</feature>
<sequence>MFGSTSPFGGSTTNQGLFGSTQQQPSSATSGGIFGSTPQNQQTGSALGTGLFGQPQQQPQQQQGGLFGSTATPGGGLFGQPQQQQTTGGFFGSTPASNTAAAGASGGGLFGSGIGFGQPQQQPQQQQQAGGGLFGSSTGFGQQQQQPSAGGGLFGSSTGFAQPQQQQTGGIFGNAAATTTAGGGGGLFGSSTGTFGQPQQQQTGGLFGSNTNAVSTGLFRQPQQSTGLFGSTASTQAGGGGIFGASNSTNALGQSAAPFGVAASGQQQQQQEPFKPLRVEDGSAGTEGLFGSAAATQAATGSGFGGGGLFGSTSTLQQQQQPAATGGLFGSTAPATGAVSAFGGGGGLFGSTGTQQVQQQGQQQQTGGGLFGSSTTAAPTTGGGLFGSSTGALGGAGGGLFGKPATGTGFGGINSGTGGGLFGGASTANSGGSGLFGTSGSNTGTLGGGLFGQQQSQQQSQQQAQQQGGLFGALGSGTAGAAATGQTGAGGGGLFGSNTQQQQQQSGLLGGGSSLFGAKPAAGAAGSTPSAGGGAGLFGSSSGNTSTTTFGGAGGGLFGSIRPAGSTPGSGALGAPATGGGLFGSATAGTASANSNTPGGGLFGGLSKTTGSTGGGGLFGSGGTTNTGGGLFGGSSMSLQTQQPQSGLFGLGGLGTGQQQQQQQQQQQLLGGGGTPSGGNLFALGGLLGAPQVTVQIVLSATNTTASQLSCQPISSVGESFSLGGGPPPQLGRRWSRRFLSGGTARGALPVPLAQSASGLGASFSLPSQLLRPQQEILQLVDSQAADAGSRNGWLAQTIHRSLAAVQQQQRKSQSLLPLSLKDYALLHRLQRETGGTHATLKDKEKEGASRLEDVEEEEEETPQRFDEEQQQKARQHTAQQREGDMLMSAVAAAAAAAAAKAASAAAQAGAGSSSGSGRISARGDGQNIPCRASLELRPILTSPEYECSPSIASLQQMSEEELRRVRDFHIRRPGFGSILFPGHTDLRGINLDLVVHIGYLEVSVYADAAPPVGVGLNKTAQVTLCNCKPKRVSKEAGGFDMAAAGNDGAEAEEEAAAAARNEQFVEKVKKYTEKMGATFLSLDTHTWEWRFEVEHFSVYKWIDEDAAVEAEGAVAAEAAEATQVAAFAAAAPDALPPKELALHLHRARILRSAPQALLLSAVAQHQHQETHNKAAEANCAAANLAALASVANAEGKHASASGGANLPATPRPWLRRPPFPVRCAPSFGPGGLCALPFFRSPRAPAAAGTAASESRGAYEVAVVQLSPLLPPAQAPKGYVWPQPFAKEAAEAIAAARAEKSSRSDDNCVDSLATTGGAVWTAGEVPRVREVQEADALQAAVDVETAAREYIANCSCCGNSGCPKGCSGKPKTIEEEGVRVVWDLKEDVRLHLFDSGVSVHRGLAAGAAAAAVGVVFEALRESDDHISTQTEELLLLRMLKFMQQQNGCYSGSSEGGMWPPASPWIPPSAAVGESCCPPAGASEAVDSAATIDCAGLAPTGRAALAAEFLAESNLSHLDAAAAAPEAAAAAEPYAVSLGAFYPHLALAVAAHLQQPLGCQAAFLYLDGYRHAAASPEGFLSSATGQPAWQALQRRFPVQQEQQELLLAAADSLLKALPSFLQGLLLVLQQRQQQILLHGSSFATCGVAVRRSSQKALHQQHEWDSTAAGVSSSLLGPEEQMDLLSESIDLCCSQQLLPQQHKKLQCCSACIQWMRQQFPPPSPGKDPLKSNEGLGTQQQQLLQHQLAALLQQRTNSTDAERQCWACIQSALLEAREQRCQ</sequence>
<accession>A0A6P6S1V1</accession>
<dbReference type="Pfam" id="PF13634">
    <property type="entry name" value="Nucleoporin_FG"/>
    <property type="match status" value="4"/>
</dbReference>
<feature type="compositionally biased region" description="Low complexity" evidence="9">
    <location>
        <begin position="657"/>
        <end position="669"/>
    </location>
</feature>
<dbReference type="GO" id="GO:0051028">
    <property type="term" value="P:mRNA transport"/>
    <property type="evidence" value="ECO:0007669"/>
    <property type="project" value="UniProtKB-KW"/>
</dbReference>
<feature type="compositionally biased region" description="Gly residues" evidence="9">
    <location>
        <begin position="614"/>
        <end position="633"/>
    </location>
</feature>
<keyword evidence="7" id="KW-0906">Nuclear pore complex</keyword>
<feature type="region of interest" description="Disordered" evidence="9">
    <location>
        <begin position="614"/>
        <end position="674"/>
    </location>
</feature>
<dbReference type="GO" id="GO:0017056">
    <property type="term" value="F:structural constituent of nuclear pore"/>
    <property type="evidence" value="ECO:0007669"/>
    <property type="project" value="InterPro"/>
</dbReference>
<keyword evidence="6" id="KW-0811">Translocation</keyword>
<dbReference type="Proteomes" id="UP000515125">
    <property type="component" value="Unplaced"/>
</dbReference>
<dbReference type="GeneID" id="34620905"/>
<feature type="compositionally biased region" description="Low complexity" evidence="9">
    <location>
        <begin position="634"/>
        <end position="648"/>
    </location>
</feature>
<feature type="compositionally biased region" description="Low complexity" evidence="9">
    <location>
        <begin position="351"/>
        <end position="365"/>
    </location>
</feature>
<dbReference type="InterPro" id="IPR037665">
    <property type="entry name" value="Nucleoporin_S59-like"/>
</dbReference>
<keyword evidence="3" id="KW-0813">Transport</keyword>
<feature type="compositionally biased region" description="Polar residues" evidence="9">
    <location>
        <begin position="1"/>
        <end position="46"/>
    </location>
</feature>
<dbReference type="GO" id="GO:0003723">
    <property type="term" value="F:RNA binding"/>
    <property type="evidence" value="ECO:0007669"/>
    <property type="project" value="TreeGrafter"/>
</dbReference>
<comment type="subcellular location">
    <subcellularLocation>
        <location evidence="1">Nucleus</location>
        <location evidence="1">Nuclear pore complex</location>
    </subcellularLocation>
</comment>
<reference evidence="12" key="1">
    <citation type="submission" date="2025-08" db="UniProtKB">
        <authorList>
            <consortium name="RefSeq"/>
        </authorList>
    </citation>
    <scope>IDENTIFICATION</scope>
</reference>
<dbReference type="GO" id="GO:0000973">
    <property type="term" value="P:post-transcriptional tethering of RNA polymerase II gene DNA at nuclear periphery"/>
    <property type="evidence" value="ECO:0007669"/>
    <property type="project" value="TreeGrafter"/>
</dbReference>
<proteinExistence type="inferred from homology"/>
<evidence type="ECO:0000256" key="7">
    <source>
        <dbReference type="ARBA" id="ARBA00023132"/>
    </source>
</evidence>
<dbReference type="GO" id="GO:0006405">
    <property type="term" value="P:RNA export from nucleus"/>
    <property type="evidence" value="ECO:0007669"/>
    <property type="project" value="TreeGrafter"/>
</dbReference>
<dbReference type="SUPFAM" id="SSF82215">
    <property type="entry name" value="C-terminal autoproteolytic domain of nucleoporin nup98"/>
    <property type="match status" value="1"/>
</dbReference>
<feature type="region of interest" description="Disordered" evidence="9">
    <location>
        <begin position="350"/>
        <end position="383"/>
    </location>
</feature>
<evidence type="ECO:0000256" key="4">
    <source>
        <dbReference type="ARBA" id="ARBA00022816"/>
    </source>
</evidence>
<feature type="compositionally biased region" description="Low complexity" evidence="9">
    <location>
        <begin position="135"/>
        <end position="148"/>
    </location>
</feature>
<feature type="compositionally biased region" description="Low complexity" evidence="9">
    <location>
        <begin position="52"/>
        <end position="64"/>
    </location>
</feature>
<evidence type="ECO:0000256" key="5">
    <source>
        <dbReference type="ARBA" id="ARBA00022927"/>
    </source>
</evidence>
<dbReference type="InterPro" id="IPR025574">
    <property type="entry name" value="Nucleoporin_FG_rpt"/>
</dbReference>
<dbReference type="InterPro" id="IPR007230">
    <property type="entry name" value="Nup98_auto-Pept-S59_dom"/>
</dbReference>
<feature type="region of interest" description="Disordered" evidence="9">
    <location>
        <begin position="433"/>
        <end position="467"/>
    </location>
</feature>
<evidence type="ECO:0000256" key="2">
    <source>
        <dbReference type="ARBA" id="ARBA00008926"/>
    </source>
</evidence>
<feature type="compositionally biased region" description="Low complexity" evidence="9">
    <location>
        <begin position="496"/>
        <end position="507"/>
    </location>
</feature>
<feature type="compositionally biased region" description="Polar residues" evidence="9">
    <location>
        <begin position="155"/>
        <end position="166"/>
    </location>
</feature>
<keyword evidence="5" id="KW-0653">Protein transport</keyword>
<feature type="region of interest" description="Disordered" evidence="9">
    <location>
        <begin position="188"/>
        <end position="209"/>
    </location>
</feature>
<feature type="compositionally biased region" description="Gly residues" evidence="9">
    <location>
        <begin position="104"/>
        <end position="116"/>
    </location>
</feature>
<dbReference type="RefSeq" id="XP_026194113.1">
    <property type="nucleotide sequence ID" value="XM_026338328.1"/>
</dbReference>
<dbReference type="Gene3D" id="3.30.1610.10">
    <property type="entry name" value="Peptidase S59, nucleoporin"/>
    <property type="match status" value="1"/>
</dbReference>
<comment type="similarity">
    <text evidence="2">Belongs to the nucleoporin GLFG family.</text>
</comment>
<feature type="compositionally biased region" description="Basic and acidic residues" evidence="9">
    <location>
        <begin position="862"/>
        <end position="872"/>
    </location>
</feature>
<evidence type="ECO:0000256" key="8">
    <source>
        <dbReference type="ARBA" id="ARBA00023242"/>
    </source>
</evidence>
<feature type="region of interest" description="Disordered" evidence="9">
    <location>
        <begin position="835"/>
        <end position="884"/>
    </location>
</feature>
<feature type="domain" description="Peptidase S59" evidence="10">
    <location>
        <begin position="943"/>
        <end position="1097"/>
    </location>
</feature>
<evidence type="ECO:0000256" key="3">
    <source>
        <dbReference type="ARBA" id="ARBA00022448"/>
    </source>
</evidence>
<evidence type="ECO:0000313" key="11">
    <source>
        <dbReference type="Proteomes" id="UP000515125"/>
    </source>
</evidence>
<keyword evidence="8" id="KW-0539">Nucleus</keyword>
<feature type="compositionally biased region" description="Low complexity" evidence="9">
    <location>
        <begin position="189"/>
        <end position="204"/>
    </location>
</feature>
<dbReference type="GO" id="GO:0006606">
    <property type="term" value="P:protein import into nucleus"/>
    <property type="evidence" value="ECO:0007669"/>
    <property type="project" value="TreeGrafter"/>
</dbReference>
<evidence type="ECO:0000256" key="6">
    <source>
        <dbReference type="ARBA" id="ARBA00023010"/>
    </source>
</evidence>
<dbReference type="Pfam" id="PF04096">
    <property type="entry name" value="Nucleoporin2"/>
    <property type="match status" value="1"/>
</dbReference>
<evidence type="ECO:0000313" key="12">
    <source>
        <dbReference type="RefSeq" id="XP_026194113.1"/>
    </source>
</evidence>
<dbReference type="PANTHER" id="PTHR23198">
    <property type="entry name" value="NUCLEOPORIN"/>
    <property type="match status" value="1"/>
</dbReference>
<feature type="region of interest" description="Disordered" evidence="9">
    <location>
        <begin position="1"/>
        <end position="166"/>
    </location>
</feature>
<dbReference type="GO" id="GO:0008139">
    <property type="term" value="F:nuclear localization sequence binding"/>
    <property type="evidence" value="ECO:0007669"/>
    <property type="project" value="TreeGrafter"/>
</dbReference>
<evidence type="ECO:0000256" key="1">
    <source>
        <dbReference type="ARBA" id="ARBA00004567"/>
    </source>
</evidence>
<feature type="compositionally biased region" description="Low complexity" evidence="9">
    <location>
        <begin position="79"/>
        <end position="103"/>
    </location>
</feature>
<gene>
    <name evidence="12" type="primary">LOC34620905</name>
</gene>
<dbReference type="GO" id="GO:0044614">
    <property type="term" value="C:nuclear pore cytoplasmic filaments"/>
    <property type="evidence" value="ECO:0007669"/>
    <property type="project" value="TreeGrafter"/>
</dbReference>
<dbReference type="InterPro" id="IPR036903">
    <property type="entry name" value="Nup98_auto-Pept-S59_dom_sf"/>
</dbReference>